<reference evidence="3" key="1">
    <citation type="journal article" date="2007" name="Proc. Natl. Acad. Sci. U.S.A.">
        <title>Genome sequencing reveals complex secondary metabolome in the marine actinomycete Salinispora tropica.</title>
        <authorList>
            <person name="Udwary D.W."/>
            <person name="Zeigler L."/>
            <person name="Asolkar R.N."/>
            <person name="Singan V."/>
            <person name="Lapidus A."/>
            <person name="Fenical W."/>
            <person name="Jensen P.R."/>
            <person name="Moore B.S."/>
        </authorList>
    </citation>
    <scope>NUCLEOTIDE SEQUENCE [LARGE SCALE GENOMIC DNA]</scope>
    <source>
        <strain evidence="3">ATCC BAA-916 / DSM 44818 / CNB-440</strain>
    </source>
</reference>
<evidence type="ECO:0000313" key="2">
    <source>
        <dbReference type="EMBL" id="ABP55374.1"/>
    </source>
</evidence>
<dbReference type="KEGG" id="stp:Strop_2936"/>
<feature type="domain" description="Sulfatase-modifying factor enzyme-like" evidence="1">
    <location>
        <begin position="15"/>
        <end position="306"/>
    </location>
</feature>
<dbReference type="SUPFAM" id="SSF56436">
    <property type="entry name" value="C-type lectin-like"/>
    <property type="match status" value="1"/>
</dbReference>
<dbReference type="PANTHER" id="PTHR23150">
    <property type="entry name" value="SULFATASE MODIFYING FACTOR 1, 2"/>
    <property type="match status" value="1"/>
</dbReference>
<dbReference type="EMBL" id="CP000667">
    <property type="protein sequence ID" value="ABP55374.1"/>
    <property type="molecule type" value="Genomic_DNA"/>
</dbReference>
<dbReference type="PANTHER" id="PTHR23150:SF19">
    <property type="entry name" value="FORMYLGLYCINE-GENERATING ENZYME"/>
    <property type="match status" value="1"/>
</dbReference>
<dbReference type="InterPro" id="IPR042095">
    <property type="entry name" value="SUMF_sf"/>
</dbReference>
<gene>
    <name evidence="2" type="ordered locus">Strop_2936</name>
</gene>
<protein>
    <recommendedName>
        <fullName evidence="1">Sulfatase-modifying factor enzyme-like domain-containing protein</fullName>
    </recommendedName>
</protein>
<sequence>MVHEALSSPATTRPAPEMVWIPGGRFRMGSTDFYPEEGPVRWVEVDGFWIDQYLVTVREFDRFVRETGHVTMAEVSPTAADYPDADPELLVPGSLVFRKASGPVSLADYRNWWSWTPGATWRHPEGPGSTVDGRELHPVTHVAYSDAVAFATWAGKELPTESEWELAARGGLDGAVFTWGNEFAPEGKLMANTWQGAFPWQNLLLDGYAGTSPVGAFPPNGHHLYDMAGNVWEWTQDVFTYPAGSLAKACCTTPVTADGPSSAIPRHVIKGGSHLCAPNYCMRYRPAARQGEAIDTSTCHLGFRCVSR</sequence>
<name>A4XDP2_SALTO</name>
<dbReference type="PATRIC" id="fig|369723.5.peg.3024"/>
<dbReference type="InterPro" id="IPR051043">
    <property type="entry name" value="Sulfatase_Mod_Factor_Kinase"/>
</dbReference>
<organism evidence="2 3">
    <name type="scientific">Salinispora tropica (strain ATCC BAA-916 / DSM 44818 / JCM 13857 / NBRC 105044 / CNB-440)</name>
    <dbReference type="NCBI Taxonomy" id="369723"/>
    <lineage>
        <taxon>Bacteria</taxon>
        <taxon>Bacillati</taxon>
        <taxon>Actinomycetota</taxon>
        <taxon>Actinomycetes</taxon>
        <taxon>Micromonosporales</taxon>
        <taxon>Micromonosporaceae</taxon>
        <taxon>Salinispora</taxon>
    </lineage>
</organism>
<keyword evidence="3" id="KW-1185">Reference proteome</keyword>
<dbReference type="Gene3D" id="3.90.1580.10">
    <property type="entry name" value="paralog of FGE (formylglycine-generating enzyme)"/>
    <property type="match status" value="1"/>
</dbReference>
<dbReference type="Pfam" id="PF03781">
    <property type="entry name" value="FGE-sulfatase"/>
    <property type="match status" value="1"/>
</dbReference>
<evidence type="ECO:0000259" key="1">
    <source>
        <dbReference type="Pfam" id="PF03781"/>
    </source>
</evidence>
<dbReference type="AlphaFoldDB" id="A4XDP2"/>
<dbReference type="GO" id="GO:0120147">
    <property type="term" value="F:formylglycine-generating oxidase activity"/>
    <property type="evidence" value="ECO:0007669"/>
    <property type="project" value="TreeGrafter"/>
</dbReference>
<accession>A4XDP2</accession>
<dbReference type="eggNOG" id="COG1262">
    <property type="taxonomic scope" value="Bacteria"/>
</dbReference>
<dbReference type="STRING" id="369723.Strop_2936"/>
<dbReference type="HOGENOM" id="CLU_012431_4_0_11"/>
<dbReference type="Proteomes" id="UP000000235">
    <property type="component" value="Chromosome"/>
</dbReference>
<evidence type="ECO:0000313" key="3">
    <source>
        <dbReference type="Proteomes" id="UP000000235"/>
    </source>
</evidence>
<proteinExistence type="predicted"/>
<dbReference type="InterPro" id="IPR005532">
    <property type="entry name" value="SUMF_dom"/>
</dbReference>
<dbReference type="InterPro" id="IPR016187">
    <property type="entry name" value="CTDL_fold"/>
</dbReference>